<evidence type="ECO:0000313" key="2">
    <source>
        <dbReference type="EMBL" id="AJP04113.1"/>
    </source>
</evidence>
<dbReference type="GO" id="GO:0009306">
    <property type="term" value="P:protein secretion"/>
    <property type="evidence" value="ECO:0007669"/>
    <property type="project" value="InterPro"/>
</dbReference>
<name>A0A0C5G2C3_9ACTN</name>
<sequence>MSTYSVDSSGYQQNVRHLDAAAEDVGTAASQMPGEQCSVYDVYGGEDSGPAFERCVTAWHDEADVLRSALDEIANKLRVTSNNYGLAEDYAAGRVHGAATVTGGPAPAPAAHASDPSPFG</sequence>
<dbReference type="HOGENOM" id="CLU_2048350_0_0_11"/>
<reference evidence="2 3" key="1">
    <citation type="submission" date="2015-02" db="EMBL/GenBank/DDBJ databases">
        <title>Genome sequence of thermotolerant Streptomyces cyaneogriseus subsp. Noncyanogenus NMWT1, the producer of nematocidal antibiotics nemadectin.</title>
        <authorList>
            <person name="Wang H."/>
            <person name="Li C."/>
            <person name="Xiang W."/>
            <person name="Wang X."/>
        </authorList>
    </citation>
    <scope>NUCLEOTIDE SEQUENCE [LARGE SCALE GENOMIC DNA]</scope>
    <source>
        <strain evidence="2 3">NMWT 1</strain>
    </source>
</reference>
<dbReference type="EMBL" id="CP010849">
    <property type="protein sequence ID" value="AJP04113.1"/>
    <property type="molecule type" value="Genomic_DNA"/>
</dbReference>
<evidence type="ECO:0008006" key="4">
    <source>
        <dbReference type="Google" id="ProtNLM"/>
    </source>
</evidence>
<dbReference type="PATRIC" id="fig|477245.3.peg.5113"/>
<dbReference type="InterPro" id="IPR022536">
    <property type="entry name" value="EspC"/>
</dbReference>
<dbReference type="KEGG" id="scw:TU94_24210"/>
<dbReference type="InterPro" id="IPR036689">
    <property type="entry name" value="ESAT-6-like_sf"/>
</dbReference>
<gene>
    <name evidence="2" type="ORF">TU94_24210</name>
</gene>
<organism evidence="2 3">
    <name type="scientific">Streptomyces cyaneogriseus subsp. noncyanogenus</name>
    <dbReference type="NCBI Taxonomy" id="477245"/>
    <lineage>
        <taxon>Bacteria</taxon>
        <taxon>Bacillati</taxon>
        <taxon>Actinomycetota</taxon>
        <taxon>Actinomycetes</taxon>
        <taxon>Kitasatosporales</taxon>
        <taxon>Streptomycetaceae</taxon>
        <taxon>Streptomyces</taxon>
    </lineage>
</organism>
<accession>A0A0C5G2C3</accession>
<dbReference type="Proteomes" id="UP000032234">
    <property type="component" value="Chromosome"/>
</dbReference>
<feature type="region of interest" description="Disordered" evidence="1">
    <location>
        <begin position="100"/>
        <end position="120"/>
    </location>
</feature>
<keyword evidence="3" id="KW-1185">Reference proteome</keyword>
<dbReference type="OrthoDB" id="4236659at2"/>
<feature type="compositionally biased region" description="Low complexity" evidence="1">
    <location>
        <begin position="100"/>
        <end position="113"/>
    </location>
</feature>
<evidence type="ECO:0000313" key="3">
    <source>
        <dbReference type="Proteomes" id="UP000032234"/>
    </source>
</evidence>
<dbReference type="RefSeq" id="WP_044384546.1">
    <property type="nucleotide sequence ID" value="NZ_CP010849.1"/>
</dbReference>
<dbReference type="Pfam" id="PF10824">
    <property type="entry name" value="T7SS_ESX_EspC"/>
    <property type="match status" value="1"/>
</dbReference>
<proteinExistence type="predicted"/>
<dbReference type="SUPFAM" id="SSF140453">
    <property type="entry name" value="EsxAB dimer-like"/>
    <property type="match status" value="1"/>
</dbReference>
<dbReference type="STRING" id="477245.TU94_24210"/>
<dbReference type="AlphaFoldDB" id="A0A0C5G2C3"/>
<protein>
    <recommendedName>
        <fullName evidence="4">Excreted virulence factor EspC, type VII ESX diderm</fullName>
    </recommendedName>
</protein>
<evidence type="ECO:0000256" key="1">
    <source>
        <dbReference type="SAM" id="MobiDB-lite"/>
    </source>
</evidence>
<dbReference type="Gene3D" id="1.10.287.1060">
    <property type="entry name" value="ESAT-6-like"/>
    <property type="match status" value="1"/>
</dbReference>